<sequence length="137" mass="16021">MRKLGIDFGLSRIGFAISNESNSFSLALENFDYDGSYEKIIQKIQLFLDEYKIDKFIIGYPLNSRGEKTKTCLLIDEFIIHLEKNFDQKIKLINESYSSRKASEILHQANIKNKKQKDKKDMLAAKIILQDYLDLYK</sequence>
<dbReference type="InterPro" id="IPR005227">
    <property type="entry name" value="YqgF"/>
</dbReference>
<dbReference type="GO" id="GO:0005829">
    <property type="term" value="C:cytosol"/>
    <property type="evidence" value="ECO:0007669"/>
    <property type="project" value="TreeGrafter"/>
</dbReference>
<dbReference type="EMBL" id="LS991953">
    <property type="protein sequence ID" value="SYV93081.1"/>
    <property type="molecule type" value="Genomic_DNA"/>
</dbReference>
<dbReference type="SUPFAM" id="SSF53098">
    <property type="entry name" value="Ribonuclease H-like"/>
    <property type="match status" value="1"/>
</dbReference>
<dbReference type="HAMAP" id="MF_00651">
    <property type="entry name" value="Nuclease_YqgF"/>
    <property type="match status" value="1"/>
</dbReference>
<evidence type="ECO:0000313" key="7">
    <source>
        <dbReference type="EMBL" id="SYV93081.1"/>
    </source>
</evidence>
<protein>
    <recommendedName>
        <fullName evidence="5">Putative pre-16S rRNA nuclease</fullName>
        <ecNumber evidence="5">3.1.-.-</ecNumber>
    </recommendedName>
</protein>
<dbReference type="Pfam" id="PF03652">
    <property type="entry name" value="RuvX"/>
    <property type="match status" value="1"/>
</dbReference>
<dbReference type="InterPro" id="IPR037027">
    <property type="entry name" value="YqgF/RNaseH-like_dom_sf"/>
</dbReference>
<dbReference type="AlphaFoldDB" id="A0A3B0PTX8"/>
<evidence type="ECO:0000256" key="3">
    <source>
        <dbReference type="ARBA" id="ARBA00022722"/>
    </source>
</evidence>
<gene>
    <name evidence="7" type="primary">MCYN0136</name>
    <name evidence="7" type="ORF">NCTC10124_00810</name>
</gene>
<evidence type="ECO:0000256" key="2">
    <source>
        <dbReference type="ARBA" id="ARBA00022517"/>
    </source>
</evidence>
<organism evidence="7 8">
    <name type="scientific">Mycoplasmopsis synoviae</name>
    <name type="common">Mycoplasma synoviae</name>
    <dbReference type="NCBI Taxonomy" id="2109"/>
    <lineage>
        <taxon>Bacteria</taxon>
        <taxon>Bacillati</taxon>
        <taxon>Mycoplasmatota</taxon>
        <taxon>Mycoplasmoidales</taxon>
        <taxon>Metamycoplasmataceae</taxon>
        <taxon>Mycoplasmopsis</taxon>
    </lineage>
</organism>
<evidence type="ECO:0000259" key="6">
    <source>
        <dbReference type="SMART" id="SM00732"/>
    </source>
</evidence>
<keyword evidence="1 5" id="KW-0963">Cytoplasm</keyword>
<keyword evidence="4 5" id="KW-0378">Hydrolase</keyword>
<reference evidence="8" key="1">
    <citation type="submission" date="2018-06" db="EMBL/GenBank/DDBJ databases">
        <authorList>
            <consortium name="Pathogen Informatics"/>
        </authorList>
    </citation>
    <scope>NUCLEOTIDE SEQUENCE [LARGE SCALE GENOMIC DNA]</scope>
    <source>
        <strain evidence="8">NCTC10124</strain>
    </source>
</reference>
<dbReference type="NCBIfam" id="TIGR00250">
    <property type="entry name" value="RNAse_H_YqgF"/>
    <property type="match status" value="1"/>
</dbReference>
<comment type="similarity">
    <text evidence="5">Belongs to the YqgF HJR family.</text>
</comment>
<name>A0A3B0PTX8_MYCSY</name>
<accession>A0A3B0PTX8</accession>
<dbReference type="GeneID" id="93530160"/>
<evidence type="ECO:0000256" key="1">
    <source>
        <dbReference type="ARBA" id="ARBA00022490"/>
    </source>
</evidence>
<dbReference type="InterPro" id="IPR006641">
    <property type="entry name" value="YqgF/RNaseH-like_dom"/>
</dbReference>
<dbReference type="SMART" id="SM00732">
    <property type="entry name" value="YqgFc"/>
    <property type="match status" value="1"/>
</dbReference>
<dbReference type="EC" id="3.1.-.-" evidence="5"/>
<feature type="domain" description="YqgF/RNase H-like" evidence="6">
    <location>
        <begin position="1"/>
        <end position="102"/>
    </location>
</feature>
<dbReference type="InterPro" id="IPR012337">
    <property type="entry name" value="RNaseH-like_sf"/>
</dbReference>
<dbReference type="GO" id="GO:0004518">
    <property type="term" value="F:nuclease activity"/>
    <property type="evidence" value="ECO:0007669"/>
    <property type="project" value="UniProtKB-KW"/>
</dbReference>
<dbReference type="PANTHER" id="PTHR33317:SF4">
    <property type="entry name" value="POLYNUCLEOTIDYL TRANSFERASE, RIBONUCLEASE H-LIKE SUPERFAMILY PROTEIN"/>
    <property type="match status" value="1"/>
</dbReference>
<dbReference type="RefSeq" id="WP_020003222.1">
    <property type="nucleotide sequence ID" value="NZ_CP082192.1"/>
</dbReference>
<evidence type="ECO:0000256" key="4">
    <source>
        <dbReference type="ARBA" id="ARBA00022801"/>
    </source>
</evidence>
<comment type="subcellular location">
    <subcellularLocation>
        <location evidence="5">Cytoplasm</location>
    </subcellularLocation>
</comment>
<dbReference type="Gene3D" id="3.30.420.140">
    <property type="entry name" value="YqgF/RNase H-like domain"/>
    <property type="match status" value="1"/>
</dbReference>
<keyword evidence="2 5" id="KW-0690">Ribosome biogenesis</keyword>
<dbReference type="GO" id="GO:0016788">
    <property type="term" value="F:hydrolase activity, acting on ester bonds"/>
    <property type="evidence" value="ECO:0007669"/>
    <property type="project" value="UniProtKB-UniRule"/>
</dbReference>
<evidence type="ECO:0000313" key="8">
    <source>
        <dbReference type="Proteomes" id="UP000259328"/>
    </source>
</evidence>
<evidence type="ECO:0000256" key="5">
    <source>
        <dbReference type="HAMAP-Rule" id="MF_00651"/>
    </source>
</evidence>
<keyword evidence="3 5" id="KW-0540">Nuclease</keyword>
<dbReference type="PANTHER" id="PTHR33317">
    <property type="entry name" value="POLYNUCLEOTIDYL TRANSFERASE, RIBONUCLEASE H-LIKE SUPERFAMILY PROTEIN"/>
    <property type="match status" value="1"/>
</dbReference>
<dbReference type="GO" id="GO:0000967">
    <property type="term" value="P:rRNA 5'-end processing"/>
    <property type="evidence" value="ECO:0007669"/>
    <property type="project" value="UniProtKB-UniRule"/>
</dbReference>
<dbReference type="CDD" id="cd16964">
    <property type="entry name" value="YqgF"/>
    <property type="match status" value="1"/>
</dbReference>
<proteinExistence type="inferred from homology"/>
<comment type="function">
    <text evidence="5">Could be a nuclease involved in processing of the 5'-end of pre-16S rRNA.</text>
</comment>
<dbReference type="Proteomes" id="UP000259328">
    <property type="component" value="Chromosome"/>
</dbReference>